<feature type="region of interest" description="Disordered" evidence="3">
    <location>
        <begin position="30"/>
        <end position="51"/>
    </location>
</feature>
<dbReference type="Pfam" id="PF00445">
    <property type="entry name" value="Ribonuclease_T2"/>
    <property type="match status" value="1"/>
</dbReference>
<dbReference type="RefSeq" id="WP_306412507.1">
    <property type="nucleotide sequence ID" value="NZ_JANFPI010000006.1"/>
</dbReference>
<dbReference type="GO" id="GO:0003723">
    <property type="term" value="F:RNA binding"/>
    <property type="evidence" value="ECO:0007669"/>
    <property type="project" value="InterPro"/>
</dbReference>
<feature type="signal peptide" evidence="4">
    <location>
        <begin position="1"/>
        <end position="23"/>
    </location>
</feature>
<evidence type="ECO:0000256" key="3">
    <source>
        <dbReference type="SAM" id="MobiDB-lite"/>
    </source>
</evidence>
<dbReference type="InterPro" id="IPR039378">
    <property type="entry name" value="RNase_T2_prok"/>
</dbReference>
<evidence type="ECO:0000256" key="1">
    <source>
        <dbReference type="ARBA" id="ARBA00007469"/>
    </source>
</evidence>
<dbReference type="EMBL" id="JANFPI010000006">
    <property type="protein sequence ID" value="MCX8999006.1"/>
    <property type="molecule type" value="Genomic_DNA"/>
</dbReference>
<dbReference type="GO" id="GO:0006401">
    <property type="term" value="P:RNA catabolic process"/>
    <property type="evidence" value="ECO:0007669"/>
    <property type="project" value="UniProtKB-ARBA"/>
</dbReference>
<sequence length="245" mass="26454">MPVTLRKALPLVLAAVFALGAYLQDRAGTDRTADAPAADGDTAPTPDRAPAQVPAGSGFDFYVLSLSWSPTFCQSGQARDGDPQCDPGRARGFVVHGLWPQNERGYPEFCPSSEPQRVPAAIGRELSTFMPSMGLIGHQWRKHGTCSGLSQREYFSVLAAAFGRLEIPKPYSDGRTAGTVSPGALEQAFIDANPGLSPGGIAVTCDGRRLEEIRICMTRDLRFRDCREVDQRACRIDTVTIPTAR</sequence>
<evidence type="ECO:0000313" key="5">
    <source>
        <dbReference type="EMBL" id="MCX8999006.1"/>
    </source>
</evidence>
<dbReference type="AlphaFoldDB" id="A0AAE3N2J0"/>
<dbReference type="InterPro" id="IPR018188">
    <property type="entry name" value="RNase_T2_His_AS_1"/>
</dbReference>
<feature type="chain" id="PRO_5042191633" evidence="4">
    <location>
        <begin position="24"/>
        <end position="245"/>
    </location>
</feature>
<protein>
    <submittedName>
        <fullName evidence="5">Ribonuclease</fullName>
    </submittedName>
</protein>
<evidence type="ECO:0000256" key="4">
    <source>
        <dbReference type="SAM" id="SignalP"/>
    </source>
</evidence>
<organism evidence="5 6">
    <name type="scientific">Ectorhizobium quercum</name>
    <dbReference type="NCBI Taxonomy" id="2965071"/>
    <lineage>
        <taxon>Bacteria</taxon>
        <taxon>Pseudomonadati</taxon>
        <taxon>Pseudomonadota</taxon>
        <taxon>Alphaproteobacteria</taxon>
        <taxon>Hyphomicrobiales</taxon>
        <taxon>Rhizobiaceae</taxon>
        <taxon>Ectorhizobium</taxon>
    </lineage>
</organism>
<dbReference type="InterPro" id="IPR001568">
    <property type="entry name" value="RNase_T2-like"/>
</dbReference>
<dbReference type="CDD" id="cd01062">
    <property type="entry name" value="RNase_T2_prok"/>
    <property type="match status" value="1"/>
</dbReference>
<dbReference type="SUPFAM" id="SSF55895">
    <property type="entry name" value="Ribonuclease Rh-like"/>
    <property type="match status" value="1"/>
</dbReference>
<accession>A0AAE3N2J0</accession>
<feature type="compositionally biased region" description="Low complexity" evidence="3">
    <location>
        <begin position="34"/>
        <end position="51"/>
    </location>
</feature>
<dbReference type="InterPro" id="IPR036430">
    <property type="entry name" value="RNase_T2-like_sf"/>
</dbReference>
<evidence type="ECO:0000256" key="2">
    <source>
        <dbReference type="RuleBase" id="RU004328"/>
    </source>
</evidence>
<dbReference type="PANTHER" id="PTHR11240:SF22">
    <property type="entry name" value="RIBONUCLEASE T2"/>
    <property type="match status" value="1"/>
</dbReference>
<dbReference type="Gene3D" id="3.90.730.10">
    <property type="entry name" value="Ribonuclease T2-like"/>
    <property type="match status" value="1"/>
</dbReference>
<dbReference type="PROSITE" id="PS00530">
    <property type="entry name" value="RNASE_T2_1"/>
    <property type="match status" value="1"/>
</dbReference>
<dbReference type="GO" id="GO:0033897">
    <property type="term" value="F:ribonuclease T2 activity"/>
    <property type="evidence" value="ECO:0007669"/>
    <property type="project" value="InterPro"/>
</dbReference>
<name>A0AAE3N2J0_9HYPH</name>
<keyword evidence="6" id="KW-1185">Reference proteome</keyword>
<keyword evidence="4" id="KW-0732">Signal</keyword>
<dbReference type="PANTHER" id="PTHR11240">
    <property type="entry name" value="RIBONUCLEASE T2"/>
    <property type="match status" value="1"/>
</dbReference>
<reference evidence="5" key="1">
    <citation type="submission" date="2022-07" db="EMBL/GenBank/DDBJ databases">
        <title>Ectorhizobium quercum gen.nov., sp. nov.</title>
        <authorList>
            <person name="Ma T."/>
            <person name="Li Y."/>
        </authorList>
    </citation>
    <scope>NUCLEOTIDE SEQUENCE</scope>
    <source>
        <strain evidence="5">BDR2-2</strain>
    </source>
</reference>
<proteinExistence type="inferred from homology"/>
<gene>
    <name evidence="5" type="ORF">NOF55_18015</name>
</gene>
<comment type="similarity">
    <text evidence="1 2">Belongs to the RNase T2 family.</text>
</comment>
<comment type="caution">
    <text evidence="5">The sequence shown here is derived from an EMBL/GenBank/DDBJ whole genome shotgun (WGS) entry which is preliminary data.</text>
</comment>
<evidence type="ECO:0000313" key="6">
    <source>
        <dbReference type="Proteomes" id="UP001208771"/>
    </source>
</evidence>
<dbReference type="Proteomes" id="UP001208771">
    <property type="component" value="Unassembled WGS sequence"/>
</dbReference>